<protein>
    <submittedName>
        <fullName evidence="1">Uncharacterized protein</fullName>
    </submittedName>
</protein>
<comment type="caution">
    <text evidence="1">The sequence shown here is derived from an EMBL/GenBank/DDBJ whole genome shotgun (WGS) entry which is preliminary data.</text>
</comment>
<dbReference type="RefSeq" id="WP_068218577.1">
    <property type="nucleotide sequence ID" value="NZ_CP139724.1"/>
</dbReference>
<dbReference type="AlphaFoldDB" id="A0A150XDZ3"/>
<gene>
    <name evidence="1" type="ORF">AWW68_18865</name>
</gene>
<accession>A0A150XDZ3</accession>
<sequence>MKKQDDYVISLWLWNKSGKIEERHTVFVGHKVEADDMVAYCKAVANELWVEYPSKLFNKEVTIKKNRKVLITKDNFRE</sequence>
<dbReference type="Proteomes" id="UP000075606">
    <property type="component" value="Unassembled WGS sequence"/>
</dbReference>
<name>A0A150XDZ3_9BACT</name>
<proteinExistence type="predicted"/>
<evidence type="ECO:0000313" key="2">
    <source>
        <dbReference type="Proteomes" id="UP000075606"/>
    </source>
</evidence>
<dbReference type="EMBL" id="LRPC01000002">
    <property type="protein sequence ID" value="KYG76920.1"/>
    <property type="molecule type" value="Genomic_DNA"/>
</dbReference>
<organism evidence="1 2">
    <name type="scientific">Roseivirga spongicola</name>
    <dbReference type="NCBI Taxonomy" id="333140"/>
    <lineage>
        <taxon>Bacteria</taxon>
        <taxon>Pseudomonadati</taxon>
        <taxon>Bacteroidota</taxon>
        <taxon>Cytophagia</taxon>
        <taxon>Cytophagales</taxon>
        <taxon>Roseivirgaceae</taxon>
        <taxon>Roseivirga</taxon>
    </lineage>
</organism>
<reference evidence="1 2" key="1">
    <citation type="submission" date="2016-01" db="EMBL/GenBank/DDBJ databases">
        <title>Genome sequencing of Roseivirga spongicola UST030701-084.</title>
        <authorList>
            <person name="Selvaratnam C."/>
            <person name="Thevarajoo S."/>
            <person name="Goh K.M."/>
            <person name="Ee R."/>
            <person name="Chan K.-G."/>
            <person name="Chong C.S."/>
        </authorList>
    </citation>
    <scope>NUCLEOTIDE SEQUENCE [LARGE SCALE GENOMIC DNA]</scope>
    <source>
        <strain evidence="1 2">UST030701-084</strain>
    </source>
</reference>
<dbReference type="STRING" id="333140.AWW68_18865"/>
<evidence type="ECO:0000313" key="1">
    <source>
        <dbReference type="EMBL" id="KYG76920.1"/>
    </source>
</evidence>
<keyword evidence="2" id="KW-1185">Reference proteome</keyword>